<protein>
    <recommendedName>
        <fullName evidence="3">Transcription factor domain-containing protein</fullName>
    </recommendedName>
</protein>
<dbReference type="PANTHER" id="PTHR38791">
    <property type="entry name" value="ZN(II)2CYS6 TRANSCRIPTION FACTOR (EUROFUNG)-RELATED-RELATED"/>
    <property type="match status" value="1"/>
</dbReference>
<keyword evidence="2" id="KW-1185">Reference proteome</keyword>
<dbReference type="GeneID" id="34575031"/>
<name>A0A1F5LNA8_PENAI</name>
<dbReference type="Proteomes" id="UP000177622">
    <property type="component" value="Unassembled WGS sequence"/>
</dbReference>
<reference evidence="1 2" key="1">
    <citation type="journal article" date="2016" name="Sci. Rep.">
        <title>Penicillium arizonense, a new, genome sequenced fungal species, reveals a high chemical diversity in secreted metabolites.</title>
        <authorList>
            <person name="Grijseels S."/>
            <person name="Nielsen J.C."/>
            <person name="Randelovic M."/>
            <person name="Nielsen J."/>
            <person name="Nielsen K.F."/>
            <person name="Workman M."/>
            <person name="Frisvad J.C."/>
        </authorList>
    </citation>
    <scope>NUCLEOTIDE SEQUENCE [LARGE SCALE GENOMIC DNA]</scope>
    <source>
        <strain evidence="1 2">CBS 141311</strain>
    </source>
</reference>
<dbReference type="OrthoDB" id="2991872at2759"/>
<evidence type="ECO:0000313" key="1">
    <source>
        <dbReference type="EMBL" id="OGE54615.1"/>
    </source>
</evidence>
<evidence type="ECO:0008006" key="3">
    <source>
        <dbReference type="Google" id="ProtNLM"/>
    </source>
</evidence>
<dbReference type="InterPro" id="IPR021858">
    <property type="entry name" value="Fun_TF"/>
</dbReference>
<dbReference type="RefSeq" id="XP_022490048.1">
    <property type="nucleotide sequence ID" value="XM_022630297.1"/>
</dbReference>
<dbReference type="Pfam" id="PF11951">
    <property type="entry name" value="Fungal_trans_2"/>
    <property type="match status" value="1"/>
</dbReference>
<evidence type="ECO:0000313" key="2">
    <source>
        <dbReference type="Proteomes" id="UP000177622"/>
    </source>
</evidence>
<dbReference type="AlphaFoldDB" id="A0A1F5LNA8"/>
<dbReference type="EMBL" id="LXJU01000006">
    <property type="protein sequence ID" value="OGE54615.1"/>
    <property type="molecule type" value="Genomic_DNA"/>
</dbReference>
<dbReference type="STRING" id="1835702.A0A1F5LNA8"/>
<sequence length="415" mass="46243">MTSWPPLLGPADLYQPMEDAVVPLFFNSYLYLPKDPHIWNGLMAILPVAFSDAKPQSHLYVSTLAVAFFSVAAWTGQGSLLRLSEQYFTQALPKIRESLQDENSDLDSILLSILLLSTYEEFVAMKDWENPVKAHLRGAVALINNRKSKRLQTATSRTIDNAVQAQIIKTSRGLTSPTVPTPKVWPLFQPAPSSGPRPLLASAASEIVNLRLSWEGIIDKPPKRATVTSLLTKAIEIDTNLAAWAHLVPPHWTPVAASIIPQSVHNAGIYKNRVDCYTDIWIASTWNTYRDCRILVQSIILSCLRMTPSQDLQGLKTMMAISTAHRLADEICTSVPFFLGSQVESVRMKTGLVEYPFAETRPVSQTHRQVAPLMGAWFVLPCLRNLQAGGLGLPSEQIDWLNGQIDRVRVIYFQK</sequence>
<dbReference type="PANTHER" id="PTHR38791:SF5">
    <property type="entry name" value="TRANSCRIPTION FACTOR DBAG-RELATED"/>
    <property type="match status" value="1"/>
</dbReference>
<organism evidence="1 2">
    <name type="scientific">Penicillium arizonense</name>
    <dbReference type="NCBI Taxonomy" id="1835702"/>
    <lineage>
        <taxon>Eukaryota</taxon>
        <taxon>Fungi</taxon>
        <taxon>Dikarya</taxon>
        <taxon>Ascomycota</taxon>
        <taxon>Pezizomycotina</taxon>
        <taxon>Eurotiomycetes</taxon>
        <taxon>Eurotiomycetidae</taxon>
        <taxon>Eurotiales</taxon>
        <taxon>Aspergillaceae</taxon>
        <taxon>Penicillium</taxon>
    </lineage>
</organism>
<gene>
    <name evidence="1" type="ORF">PENARI_c006G04412</name>
</gene>
<comment type="caution">
    <text evidence="1">The sequence shown here is derived from an EMBL/GenBank/DDBJ whole genome shotgun (WGS) entry which is preliminary data.</text>
</comment>
<proteinExistence type="predicted"/>
<dbReference type="InterPro" id="IPR053175">
    <property type="entry name" value="DHMBA_Reg_Transcription_Factor"/>
</dbReference>
<accession>A0A1F5LNA8</accession>